<evidence type="ECO:0000313" key="2">
    <source>
        <dbReference type="Proteomes" id="UP000003481"/>
    </source>
</evidence>
<name>B9X7P5_9SPIR</name>
<dbReference type="Proteomes" id="UP000003481">
    <property type="component" value="Unassembled WGS sequence"/>
</dbReference>
<dbReference type="EMBL" id="ABKB02000004">
    <property type="protein sequence ID" value="EEF84605.1"/>
    <property type="molecule type" value="Genomic_DNA"/>
</dbReference>
<comment type="caution">
    <text evidence="1">The sequence shown here is derived from an EMBL/GenBank/DDBJ whole genome shotgun (WGS) entry which is preliminary data.</text>
</comment>
<dbReference type="STRING" id="498742.BSPA14S_0865"/>
<dbReference type="eggNOG" id="COG1472">
    <property type="taxonomic scope" value="Bacteria"/>
</dbReference>
<accession>B9X7P5</accession>
<dbReference type="HOGENOM" id="CLU_3209020_0_0_12"/>
<sequence>RENLNITSIMITDSYDMGAITRSFSNIENAIKKSLSSGVNIVLIP</sequence>
<feature type="non-terminal residue" evidence="1">
    <location>
        <position position="1"/>
    </location>
</feature>
<reference evidence="1 2" key="1">
    <citation type="submission" date="2009-02" db="EMBL/GenBank/DDBJ databases">
        <authorList>
            <person name="Fraser-Liggett C.M."/>
            <person name="Mongodin E.F."/>
            <person name="Casjens B."/>
            <person name="Dunn J."/>
            <person name="Luft B."/>
            <person name="Qiu W."/>
            <person name="Schutzer S."/>
            <person name="Sebastian Y."/>
        </authorList>
    </citation>
    <scope>NUCLEOTIDE SEQUENCE [LARGE SCALE GENOMIC DNA]</scope>
    <source>
        <strain evidence="1 2">A14S</strain>
    </source>
</reference>
<protein>
    <submittedName>
        <fullName evidence="1">Putative beta-N-acetylhexosaminidase</fullName>
    </submittedName>
</protein>
<organism evidence="1 2">
    <name type="scientific">Borreliella spielmanii A14S</name>
    <dbReference type="NCBI Taxonomy" id="498742"/>
    <lineage>
        <taxon>Bacteria</taxon>
        <taxon>Pseudomonadati</taxon>
        <taxon>Spirochaetota</taxon>
        <taxon>Spirochaetia</taxon>
        <taxon>Spirochaetales</taxon>
        <taxon>Borreliaceae</taxon>
        <taxon>Borreliella</taxon>
    </lineage>
</organism>
<proteinExistence type="predicted"/>
<dbReference type="AlphaFoldDB" id="B9X7P5"/>
<evidence type="ECO:0000313" key="1">
    <source>
        <dbReference type="EMBL" id="EEF84605.1"/>
    </source>
</evidence>
<gene>
    <name evidence="1" type="ORF">BSPA14S_0865</name>
</gene>